<dbReference type="InterPro" id="IPR037171">
    <property type="entry name" value="NagB/RpiA_transferase-like"/>
</dbReference>
<evidence type="ECO:0000313" key="3">
    <source>
        <dbReference type="Proteomes" id="UP000183670"/>
    </source>
</evidence>
<dbReference type="GO" id="GO:0042802">
    <property type="term" value="F:identical protein binding"/>
    <property type="evidence" value="ECO:0007669"/>
    <property type="project" value="TreeGrafter"/>
</dbReference>
<reference evidence="2 3" key="1">
    <citation type="submission" date="2016-10" db="EMBL/GenBank/DDBJ databases">
        <authorList>
            <person name="de Groot N.N."/>
        </authorList>
    </citation>
    <scope>NUCLEOTIDE SEQUENCE [LARGE SCALE GENOMIC DNA]</scope>
    <source>
        <strain evidence="2 3">NLAE-zl-C500</strain>
    </source>
</reference>
<dbReference type="Proteomes" id="UP000183670">
    <property type="component" value="Unassembled WGS sequence"/>
</dbReference>
<protein>
    <submittedName>
        <fullName evidence="2">Glucosamine-6-phosphate deaminase</fullName>
    </submittedName>
</protein>
<dbReference type="CDD" id="cd01399">
    <property type="entry name" value="GlcN6P_deaminase"/>
    <property type="match status" value="1"/>
</dbReference>
<dbReference type="InterPro" id="IPR006148">
    <property type="entry name" value="Glc/Gal-6P_isomerase"/>
</dbReference>
<sequence>MDIIETTEIKELKKENLRVRIYENRYTLGMDAAQTAAQIINQLLSAKEEINILFAAAPSQNEFLASLQEYDLPWQRIHALHMDEYVGLKSDAPQRFGNFLKERIFTSIPFKSVNYIFKEEATPEEICAIYEQILQKHPLDIVFMGIGENGHIAFNDPHVARFDDPLLVKIVSLDEVCRMQQVHDGCFPHIDEVPRQAITVTIPVMLKAAYIFCMVPGKPKANAVKDTLFGPVSTTCPASILRTHPNATLYCDLDSASLLSFKNNSYE</sequence>
<dbReference type="GO" id="GO:0005737">
    <property type="term" value="C:cytoplasm"/>
    <property type="evidence" value="ECO:0007669"/>
    <property type="project" value="TreeGrafter"/>
</dbReference>
<dbReference type="GO" id="GO:0004342">
    <property type="term" value="F:glucosamine-6-phosphate deaminase activity"/>
    <property type="evidence" value="ECO:0007669"/>
    <property type="project" value="InterPro"/>
</dbReference>
<dbReference type="PROSITE" id="PS01161">
    <property type="entry name" value="GLC_GALNAC_ISOMERASE"/>
    <property type="match status" value="1"/>
</dbReference>
<evidence type="ECO:0000259" key="1">
    <source>
        <dbReference type="Pfam" id="PF01182"/>
    </source>
</evidence>
<dbReference type="Pfam" id="PF01182">
    <property type="entry name" value="Glucosamine_iso"/>
    <property type="match status" value="1"/>
</dbReference>
<evidence type="ECO:0000313" key="2">
    <source>
        <dbReference type="EMBL" id="SDB78159.1"/>
    </source>
</evidence>
<name>A0A1G6G8E9_BACOV</name>
<dbReference type="InterPro" id="IPR004547">
    <property type="entry name" value="Glucosamine6P_isomerase"/>
</dbReference>
<dbReference type="GO" id="GO:0006046">
    <property type="term" value="P:N-acetylglucosamine catabolic process"/>
    <property type="evidence" value="ECO:0007669"/>
    <property type="project" value="TreeGrafter"/>
</dbReference>
<proteinExistence type="predicted"/>
<dbReference type="InterPro" id="IPR018321">
    <property type="entry name" value="Glucosamine6P_isomerase_CS"/>
</dbReference>
<organism evidence="2 3">
    <name type="scientific">Bacteroides ovatus</name>
    <dbReference type="NCBI Taxonomy" id="28116"/>
    <lineage>
        <taxon>Bacteria</taxon>
        <taxon>Pseudomonadati</taxon>
        <taxon>Bacteroidota</taxon>
        <taxon>Bacteroidia</taxon>
        <taxon>Bacteroidales</taxon>
        <taxon>Bacteroidaceae</taxon>
        <taxon>Bacteroides</taxon>
    </lineage>
</organism>
<dbReference type="GO" id="GO:0019262">
    <property type="term" value="P:N-acetylneuraminate catabolic process"/>
    <property type="evidence" value="ECO:0007669"/>
    <property type="project" value="TreeGrafter"/>
</dbReference>
<dbReference type="EMBL" id="FMYE01000035">
    <property type="protein sequence ID" value="SDB78159.1"/>
    <property type="molecule type" value="Genomic_DNA"/>
</dbReference>
<gene>
    <name evidence="2" type="ORF">SAMN05192581_103520</name>
</gene>
<dbReference type="GO" id="GO:0005975">
    <property type="term" value="P:carbohydrate metabolic process"/>
    <property type="evidence" value="ECO:0007669"/>
    <property type="project" value="InterPro"/>
</dbReference>
<dbReference type="PANTHER" id="PTHR11280">
    <property type="entry name" value="GLUCOSAMINE-6-PHOSPHATE ISOMERASE"/>
    <property type="match status" value="1"/>
</dbReference>
<dbReference type="Gene3D" id="3.40.50.1360">
    <property type="match status" value="1"/>
</dbReference>
<feature type="domain" description="Glucosamine/galactosamine-6-phosphate isomerase" evidence="1">
    <location>
        <begin position="28"/>
        <end position="244"/>
    </location>
</feature>
<dbReference type="PANTHER" id="PTHR11280:SF6">
    <property type="entry name" value="GLUCOSAMINE-6-PHOSPHATE ISOMERASE NAGB"/>
    <property type="match status" value="1"/>
</dbReference>
<dbReference type="RefSeq" id="WP_074559070.1">
    <property type="nucleotide sequence ID" value="NZ_FMYE01000035.1"/>
</dbReference>
<dbReference type="GO" id="GO:0006043">
    <property type="term" value="P:glucosamine catabolic process"/>
    <property type="evidence" value="ECO:0007669"/>
    <property type="project" value="TreeGrafter"/>
</dbReference>
<accession>A0A1G6G8E9</accession>
<dbReference type="SUPFAM" id="SSF100950">
    <property type="entry name" value="NagB/RpiA/CoA transferase-like"/>
    <property type="match status" value="1"/>
</dbReference>
<dbReference type="AlphaFoldDB" id="A0A1G6G8E9"/>